<keyword evidence="2" id="KW-0812">Transmembrane</keyword>
<dbReference type="InterPro" id="IPR035166">
    <property type="entry name" value="DUF5336"/>
</dbReference>
<proteinExistence type="predicted"/>
<feature type="compositionally biased region" description="Low complexity" evidence="1">
    <location>
        <begin position="223"/>
        <end position="256"/>
    </location>
</feature>
<keyword evidence="4" id="KW-1185">Reference proteome</keyword>
<keyword evidence="2" id="KW-1133">Transmembrane helix</keyword>
<name>A0ABX1SDU8_9PSEU</name>
<reference evidence="3 4" key="1">
    <citation type="submission" date="2020-04" db="EMBL/GenBank/DDBJ databases">
        <authorList>
            <person name="Klaysubun C."/>
            <person name="Duangmal K."/>
            <person name="Lipun K."/>
        </authorList>
    </citation>
    <scope>NUCLEOTIDE SEQUENCE [LARGE SCALE GENOMIC DNA]</scope>
    <source>
        <strain evidence="3 4">K10HN5</strain>
    </source>
</reference>
<feature type="region of interest" description="Disordered" evidence="1">
    <location>
        <begin position="163"/>
        <end position="330"/>
    </location>
</feature>
<feature type="compositionally biased region" description="Gly residues" evidence="1">
    <location>
        <begin position="163"/>
        <end position="182"/>
    </location>
</feature>
<feature type="region of interest" description="Disordered" evidence="1">
    <location>
        <begin position="1"/>
        <end position="25"/>
    </location>
</feature>
<feature type="compositionally biased region" description="Low complexity" evidence="1">
    <location>
        <begin position="183"/>
        <end position="206"/>
    </location>
</feature>
<evidence type="ECO:0000313" key="4">
    <source>
        <dbReference type="Proteomes" id="UP000820669"/>
    </source>
</evidence>
<feature type="transmembrane region" description="Helical" evidence="2">
    <location>
        <begin position="109"/>
        <end position="133"/>
    </location>
</feature>
<feature type="transmembrane region" description="Helical" evidence="2">
    <location>
        <begin position="83"/>
        <end position="103"/>
    </location>
</feature>
<feature type="compositionally biased region" description="Polar residues" evidence="1">
    <location>
        <begin position="261"/>
        <end position="271"/>
    </location>
</feature>
<dbReference type="RefSeq" id="WP_169382534.1">
    <property type="nucleotide sequence ID" value="NZ_JAAXLA010000031.1"/>
</dbReference>
<accession>A0ABX1SDU8</accession>
<keyword evidence="2" id="KW-0472">Membrane</keyword>
<dbReference type="Proteomes" id="UP000820669">
    <property type="component" value="Unassembled WGS sequence"/>
</dbReference>
<organism evidence="3 4">
    <name type="scientific">Pseudonocardia acidicola</name>
    <dbReference type="NCBI Taxonomy" id="2724939"/>
    <lineage>
        <taxon>Bacteria</taxon>
        <taxon>Bacillati</taxon>
        <taxon>Actinomycetota</taxon>
        <taxon>Actinomycetes</taxon>
        <taxon>Pseudonocardiales</taxon>
        <taxon>Pseudonocardiaceae</taxon>
        <taxon>Pseudonocardia</taxon>
    </lineage>
</organism>
<feature type="transmembrane region" description="Helical" evidence="2">
    <location>
        <begin position="32"/>
        <end position="49"/>
    </location>
</feature>
<dbReference type="EMBL" id="JAAXLA010000031">
    <property type="protein sequence ID" value="NMH99089.1"/>
    <property type="molecule type" value="Genomic_DNA"/>
</dbReference>
<feature type="compositionally biased region" description="Gly residues" evidence="1">
    <location>
        <begin position="207"/>
        <end position="222"/>
    </location>
</feature>
<protein>
    <submittedName>
        <fullName evidence="3">34 kDa antigenic family protein</fullName>
    </submittedName>
</protein>
<dbReference type="Pfam" id="PF17270">
    <property type="entry name" value="DUF5336"/>
    <property type="match status" value="1"/>
</dbReference>
<feature type="compositionally biased region" description="Pro residues" evidence="1">
    <location>
        <begin position="275"/>
        <end position="293"/>
    </location>
</feature>
<comment type="caution">
    <text evidence="3">The sequence shown here is derived from an EMBL/GenBank/DDBJ whole genome shotgun (WGS) entry which is preliminary data.</text>
</comment>
<gene>
    <name evidence="3" type="ORF">HF526_17495</name>
</gene>
<sequence length="330" mass="32333">MTQPAETQADKAAAEKAAEKAAPEPRLGPGPARLLVLAGGGLALVIYLLSFFDPAIVGSLISVLLLAGGLLGGAVLLPKAGRLLLPGAVAGLLGFLLLLQGIAAGAGTVSAVTVVILVLGFLEAGALVGALLFDAGVLKQPAPRPAGAPKGFGAQQPYGYGQQPGYGRQGGYGQQPGFGGQQPYGYGQQPGYGAQQPGYGQQQPGYGAQGGFGGYAPQGGYGFSQPSGAGAPGQGAESGQPGAAKPPAAAEQADAPWYGNVASNAVPTQTLAAGGPPPADGAPGGPGTPPAGQPNPYGVSQGDAGAEPGRPKESEQTRIISQQRGDDRSA</sequence>
<evidence type="ECO:0000256" key="2">
    <source>
        <dbReference type="SAM" id="Phobius"/>
    </source>
</evidence>
<evidence type="ECO:0000313" key="3">
    <source>
        <dbReference type="EMBL" id="NMH99089.1"/>
    </source>
</evidence>
<feature type="compositionally biased region" description="Basic and acidic residues" evidence="1">
    <location>
        <begin position="8"/>
        <end position="23"/>
    </location>
</feature>
<evidence type="ECO:0000256" key="1">
    <source>
        <dbReference type="SAM" id="MobiDB-lite"/>
    </source>
</evidence>
<feature type="transmembrane region" description="Helical" evidence="2">
    <location>
        <begin position="55"/>
        <end position="76"/>
    </location>
</feature>